<feature type="transmembrane region" description="Helical" evidence="6">
    <location>
        <begin position="179"/>
        <end position="200"/>
    </location>
</feature>
<dbReference type="Gene3D" id="1.10.3730.20">
    <property type="match status" value="1"/>
</dbReference>
<sequence>MKAYLLLALTPLFWAGNVVTARAIHADLDPVALAFLRWLLVLLMILPWALPRIWRSREVIRTHLPILLLLSVLSVASFNTFIYMGLQDTGASNAALLQSAAPVVIVLLNSMLLREPISLRQWAGILVSLTGVAVLVSQANLATLLALEFNRGDIWIGVAVLTWSVYSVALRWRPQALDGFTLFSVSVVVGTLALAPFGIWHLGEGVEINWGLPVLSAIIYMAVGPSILAYLFWNRGVAELGAARAGLFIHLIPVFGVLMSVLFLDESLYLFHGAGILLIFTGIYLATMNRNKTRKNRETAKTT</sequence>
<dbReference type="Proteomes" id="UP000294546">
    <property type="component" value="Unassembled WGS sequence"/>
</dbReference>
<dbReference type="Pfam" id="PF00892">
    <property type="entry name" value="EamA"/>
    <property type="match status" value="2"/>
</dbReference>
<dbReference type="EMBL" id="SMFU01000002">
    <property type="protein sequence ID" value="TCK16444.1"/>
    <property type="molecule type" value="Genomic_DNA"/>
</dbReference>
<name>A0A4R1H447_9GAMM</name>
<comment type="subcellular location">
    <subcellularLocation>
        <location evidence="1">Cell membrane</location>
        <topology evidence="1">Multi-pass membrane protein</topology>
    </subcellularLocation>
</comment>
<protein>
    <submittedName>
        <fullName evidence="8">Drug/metabolite transporter (DMT)-like permease</fullName>
    </submittedName>
</protein>
<feature type="domain" description="EamA" evidence="7">
    <location>
        <begin position="2"/>
        <end position="136"/>
    </location>
</feature>
<feature type="transmembrane region" description="Helical" evidence="6">
    <location>
        <begin position="153"/>
        <end position="172"/>
    </location>
</feature>
<feature type="transmembrane region" description="Helical" evidence="6">
    <location>
        <begin position="269"/>
        <end position="287"/>
    </location>
</feature>
<evidence type="ECO:0000313" key="8">
    <source>
        <dbReference type="EMBL" id="TCK16444.1"/>
    </source>
</evidence>
<dbReference type="InterPro" id="IPR037185">
    <property type="entry name" value="EmrE-like"/>
</dbReference>
<evidence type="ECO:0000313" key="9">
    <source>
        <dbReference type="Proteomes" id="UP000294546"/>
    </source>
</evidence>
<dbReference type="GO" id="GO:0005886">
    <property type="term" value="C:plasma membrane"/>
    <property type="evidence" value="ECO:0007669"/>
    <property type="project" value="UniProtKB-SubCell"/>
</dbReference>
<feature type="transmembrane region" description="Helical" evidence="6">
    <location>
        <begin position="212"/>
        <end position="233"/>
    </location>
</feature>
<feature type="transmembrane region" description="Helical" evidence="6">
    <location>
        <begin position="245"/>
        <end position="263"/>
    </location>
</feature>
<keyword evidence="9" id="KW-1185">Reference proteome</keyword>
<dbReference type="PANTHER" id="PTHR42920">
    <property type="entry name" value="OS03G0707200 PROTEIN-RELATED"/>
    <property type="match status" value="1"/>
</dbReference>
<keyword evidence="2" id="KW-1003">Cell membrane</keyword>
<reference evidence="8 9" key="1">
    <citation type="submission" date="2019-03" db="EMBL/GenBank/DDBJ databases">
        <title>Genomic Encyclopedia of Archaeal and Bacterial Type Strains, Phase II (KMG-II): from individual species to whole genera.</title>
        <authorList>
            <person name="Goeker M."/>
        </authorList>
    </citation>
    <scope>NUCLEOTIDE SEQUENCE [LARGE SCALE GENOMIC DNA]</scope>
    <source>
        <strain evidence="8 9">DSM 27697</strain>
    </source>
</reference>
<keyword evidence="4 6" id="KW-1133">Transmembrane helix</keyword>
<dbReference type="OrthoDB" id="4167046at2"/>
<dbReference type="SUPFAM" id="SSF103481">
    <property type="entry name" value="Multidrug resistance efflux transporter EmrE"/>
    <property type="match status" value="2"/>
</dbReference>
<feature type="transmembrane region" description="Helical" evidence="6">
    <location>
        <begin position="62"/>
        <end position="83"/>
    </location>
</feature>
<dbReference type="AlphaFoldDB" id="A0A4R1H447"/>
<comment type="caution">
    <text evidence="8">The sequence shown here is derived from an EMBL/GenBank/DDBJ whole genome shotgun (WGS) entry which is preliminary data.</text>
</comment>
<dbReference type="PANTHER" id="PTHR42920:SF11">
    <property type="entry name" value="INNER MEMBRANE PROTEIN YTFF"/>
    <property type="match status" value="1"/>
</dbReference>
<accession>A0A4R1H447</accession>
<gene>
    <name evidence="8" type="ORF">CLV83_0152</name>
</gene>
<keyword evidence="5 6" id="KW-0472">Membrane</keyword>
<evidence type="ECO:0000256" key="2">
    <source>
        <dbReference type="ARBA" id="ARBA00022475"/>
    </source>
</evidence>
<evidence type="ECO:0000256" key="6">
    <source>
        <dbReference type="SAM" id="Phobius"/>
    </source>
</evidence>
<proteinExistence type="predicted"/>
<feature type="transmembrane region" description="Helical" evidence="6">
    <location>
        <begin position="31"/>
        <end position="50"/>
    </location>
</feature>
<organism evidence="8 9">
    <name type="scientific">Marinobacterium mangrovicola</name>
    <dbReference type="NCBI Taxonomy" id="1476959"/>
    <lineage>
        <taxon>Bacteria</taxon>
        <taxon>Pseudomonadati</taxon>
        <taxon>Pseudomonadota</taxon>
        <taxon>Gammaproteobacteria</taxon>
        <taxon>Oceanospirillales</taxon>
        <taxon>Oceanospirillaceae</taxon>
        <taxon>Marinobacterium</taxon>
    </lineage>
</organism>
<evidence type="ECO:0000259" key="7">
    <source>
        <dbReference type="Pfam" id="PF00892"/>
    </source>
</evidence>
<evidence type="ECO:0000256" key="5">
    <source>
        <dbReference type="ARBA" id="ARBA00023136"/>
    </source>
</evidence>
<feature type="transmembrane region" description="Helical" evidence="6">
    <location>
        <begin position="95"/>
        <end position="113"/>
    </location>
</feature>
<dbReference type="InterPro" id="IPR000620">
    <property type="entry name" value="EamA_dom"/>
</dbReference>
<evidence type="ECO:0000256" key="3">
    <source>
        <dbReference type="ARBA" id="ARBA00022692"/>
    </source>
</evidence>
<dbReference type="RefSeq" id="WP_132286119.1">
    <property type="nucleotide sequence ID" value="NZ_SMFU01000002.1"/>
</dbReference>
<evidence type="ECO:0000256" key="4">
    <source>
        <dbReference type="ARBA" id="ARBA00022989"/>
    </source>
</evidence>
<evidence type="ECO:0000256" key="1">
    <source>
        <dbReference type="ARBA" id="ARBA00004651"/>
    </source>
</evidence>
<feature type="transmembrane region" description="Helical" evidence="6">
    <location>
        <begin position="125"/>
        <end position="147"/>
    </location>
</feature>
<feature type="domain" description="EamA" evidence="7">
    <location>
        <begin position="151"/>
        <end position="287"/>
    </location>
</feature>
<keyword evidence="3 6" id="KW-0812">Transmembrane</keyword>
<dbReference type="InterPro" id="IPR051258">
    <property type="entry name" value="Diverse_Substrate_Transporter"/>
</dbReference>